<accession>A0A552UWP2</accession>
<comment type="caution">
    <text evidence="1">The sequence shown here is derived from an EMBL/GenBank/DDBJ whole genome shotgun (WGS) entry which is preliminary data.</text>
</comment>
<protein>
    <submittedName>
        <fullName evidence="1">Uncharacterized protein</fullName>
    </submittedName>
</protein>
<reference evidence="1 2" key="1">
    <citation type="submission" date="2019-07" db="EMBL/GenBank/DDBJ databases">
        <title>Flavobacterium sp. nov., isolated from glacier ice.</title>
        <authorList>
            <person name="Liu Q."/>
            <person name="Xin Y.-H."/>
        </authorList>
    </citation>
    <scope>NUCLEOTIDE SEQUENCE [LARGE SCALE GENOMIC DNA]</scope>
    <source>
        <strain evidence="1 2">ZT4R6</strain>
    </source>
</reference>
<name>A0A552UWP2_9FLAO</name>
<gene>
    <name evidence="1" type="ORF">FMM05_17010</name>
</gene>
<keyword evidence="2" id="KW-1185">Reference proteome</keyword>
<sequence>MPLAYLCHTNTITMSFFNFFKKKPLQNPQKTVLPDLPALNAWGIFFQQGNFNLYSRFAGSLPGESANTIYLKSYPELPQLERVHYADWLYIAFNGIFLQRWDSADGSLTSLIFVDVDKVSIKEVKTNIYSNNWSAYMQGEALVFTFNGDAKEVVTVTLADLK</sequence>
<proteinExistence type="predicted"/>
<dbReference type="RefSeq" id="WP_143374623.1">
    <property type="nucleotide sequence ID" value="NZ_VJVZ01000012.1"/>
</dbReference>
<dbReference type="EMBL" id="VJVZ01000012">
    <property type="protein sequence ID" value="TRW22580.1"/>
    <property type="molecule type" value="Genomic_DNA"/>
</dbReference>
<organism evidence="1 2">
    <name type="scientific">Flavobacterium zepuense</name>
    <dbReference type="NCBI Taxonomy" id="2593302"/>
    <lineage>
        <taxon>Bacteria</taxon>
        <taxon>Pseudomonadati</taxon>
        <taxon>Bacteroidota</taxon>
        <taxon>Flavobacteriia</taxon>
        <taxon>Flavobacteriales</taxon>
        <taxon>Flavobacteriaceae</taxon>
        <taxon>Flavobacterium</taxon>
    </lineage>
</organism>
<dbReference type="Proteomes" id="UP000320643">
    <property type="component" value="Unassembled WGS sequence"/>
</dbReference>
<dbReference type="OrthoDB" id="1374980at2"/>
<evidence type="ECO:0000313" key="2">
    <source>
        <dbReference type="Proteomes" id="UP000320643"/>
    </source>
</evidence>
<dbReference type="AlphaFoldDB" id="A0A552UWP2"/>
<evidence type="ECO:0000313" key="1">
    <source>
        <dbReference type="EMBL" id="TRW22580.1"/>
    </source>
</evidence>